<name>A0A022PIM1_9GAMM</name>
<comment type="similarity">
    <text evidence="1">Belongs to the HicA mRNA interferase family.</text>
</comment>
<evidence type="ECO:0000256" key="4">
    <source>
        <dbReference type="ARBA" id="ARBA00022759"/>
    </source>
</evidence>
<dbReference type="GO" id="GO:0004519">
    <property type="term" value="F:endonuclease activity"/>
    <property type="evidence" value="ECO:0007669"/>
    <property type="project" value="UniProtKB-KW"/>
</dbReference>
<evidence type="ECO:0000256" key="7">
    <source>
        <dbReference type="ARBA" id="ARBA00023016"/>
    </source>
</evidence>
<keyword evidence="4" id="KW-0255">Endonuclease</keyword>
<dbReference type="AlphaFoldDB" id="A0A022PIM1"/>
<accession>A0A022PIM1</accession>
<evidence type="ECO:0000256" key="5">
    <source>
        <dbReference type="ARBA" id="ARBA00022801"/>
    </source>
</evidence>
<evidence type="ECO:0000256" key="1">
    <source>
        <dbReference type="ARBA" id="ARBA00006620"/>
    </source>
</evidence>
<comment type="caution">
    <text evidence="8">The sequence shown here is derived from an EMBL/GenBank/DDBJ whole genome shotgun (WGS) entry which is preliminary data.</text>
</comment>
<dbReference type="InterPro" id="IPR038570">
    <property type="entry name" value="HicA_sf"/>
</dbReference>
<protein>
    <submittedName>
        <fullName evidence="8">YcfA-like protein</fullName>
    </submittedName>
</protein>
<evidence type="ECO:0000313" key="8">
    <source>
        <dbReference type="EMBL" id="EYU15374.1"/>
    </source>
</evidence>
<reference evidence="8 9" key="1">
    <citation type="submission" date="2014-03" db="EMBL/GenBank/DDBJ databases">
        <title>Draft Genome of Photorhabdus luminescens BA1, an Egyptian Isolate.</title>
        <authorList>
            <person name="Ghazal S."/>
            <person name="Hurst S.G.IV."/>
            <person name="Morris K."/>
            <person name="Thomas K."/>
            <person name="Tisa L.S."/>
        </authorList>
    </citation>
    <scope>NUCLEOTIDE SEQUENCE [LARGE SCALE GENOMIC DNA]</scope>
    <source>
        <strain evidence="8 9">BA1</strain>
    </source>
</reference>
<dbReference type="Proteomes" id="UP000023464">
    <property type="component" value="Unassembled WGS sequence"/>
</dbReference>
<dbReference type="GO" id="GO:0003729">
    <property type="term" value="F:mRNA binding"/>
    <property type="evidence" value="ECO:0007669"/>
    <property type="project" value="InterPro"/>
</dbReference>
<dbReference type="GO" id="GO:0016787">
    <property type="term" value="F:hydrolase activity"/>
    <property type="evidence" value="ECO:0007669"/>
    <property type="project" value="UniProtKB-KW"/>
</dbReference>
<dbReference type="EMBL" id="JFGV01000026">
    <property type="protein sequence ID" value="EYU15374.1"/>
    <property type="molecule type" value="Genomic_DNA"/>
</dbReference>
<sequence>MKYSEFRRWLISQGVLIEKARGGGSHRKVSINGKSSVFPDHGSKEIPEPLRKKIMKDLGL</sequence>
<keyword evidence="5" id="KW-0378">Hydrolase</keyword>
<keyword evidence="6" id="KW-0694">RNA-binding</keyword>
<keyword evidence="9" id="KW-1185">Reference proteome</keyword>
<dbReference type="Gene3D" id="3.30.920.30">
    <property type="entry name" value="Hypothetical protein"/>
    <property type="match status" value="1"/>
</dbReference>
<evidence type="ECO:0000313" key="9">
    <source>
        <dbReference type="Proteomes" id="UP000023464"/>
    </source>
</evidence>
<dbReference type="Pfam" id="PF07927">
    <property type="entry name" value="HicA_toxin"/>
    <property type="match status" value="1"/>
</dbReference>
<keyword evidence="2" id="KW-1277">Toxin-antitoxin system</keyword>
<dbReference type="RefSeq" id="WP_036778383.1">
    <property type="nucleotide sequence ID" value="NZ_CAWLTM010000089.1"/>
</dbReference>
<keyword evidence="7" id="KW-0346">Stress response</keyword>
<dbReference type="SUPFAM" id="SSF54786">
    <property type="entry name" value="YcfA/nrd intein domain"/>
    <property type="match status" value="1"/>
</dbReference>
<evidence type="ECO:0000256" key="2">
    <source>
        <dbReference type="ARBA" id="ARBA00022649"/>
    </source>
</evidence>
<evidence type="ECO:0000256" key="6">
    <source>
        <dbReference type="ARBA" id="ARBA00022884"/>
    </source>
</evidence>
<proteinExistence type="inferred from homology"/>
<gene>
    <name evidence="8" type="ORF">BA1DRAFT_02034</name>
</gene>
<evidence type="ECO:0000256" key="3">
    <source>
        <dbReference type="ARBA" id="ARBA00022722"/>
    </source>
</evidence>
<dbReference type="InterPro" id="IPR012933">
    <property type="entry name" value="HicA_mRNA_interferase"/>
</dbReference>
<keyword evidence="3" id="KW-0540">Nuclease</keyword>
<organism evidence="8 9">
    <name type="scientific">Photorhabdus aegyptia</name>
    <dbReference type="NCBI Taxonomy" id="2805098"/>
    <lineage>
        <taxon>Bacteria</taxon>
        <taxon>Pseudomonadati</taxon>
        <taxon>Pseudomonadota</taxon>
        <taxon>Gammaproteobacteria</taxon>
        <taxon>Enterobacterales</taxon>
        <taxon>Morganellaceae</taxon>
        <taxon>Photorhabdus</taxon>
    </lineage>
</organism>